<reference evidence="1 2" key="1">
    <citation type="journal article" date="2017" name="Curr. Biol.">
        <title>The Evolution of Venom by Co-option of Single-Copy Genes.</title>
        <authorList>
            <person name="Martinson E.O."/>
            <person name="Mrinalini"/>
            <person name="Kelkar Y.D."/>
            <person name="Chang C.H."/>
            <person name="Werren J.H."/>
        </authorList>
    </citation>
    <scope>NUCLEOTIDE SEQUENCE [LARGE SCALE GENOMIC DNA]</scope>
    <source>
        <strain evidence="1 2">Alberta</strain>
        <tissue evidence="1">Whole body</tissue>
    </source>
</reference>
<gene>
    <name evidence="1" type="ORF">TSAR_014283</name>
</gene>
<comment type="caution">
    <text evidence="1">The sequence shown here is derived from an EMBL/GenBank/DDBJ whole genome shotgun (WGS) entry which is preliminary data.</text>
</comment>
<dbReference type="AlphaFoldDB" id="A0A232FLZ9"/>
<name>A0A232FLZ9_9HYME</name>
<accession>A0A232FLZ9</accession>
<keyword evidence="2" id="KW-1185">Reference proteome</keyword>
<proteinExistence type="predicted"/>
<dbReference type="EMBL" id="NNAY01000051">
    <property type="protein sequence ID" value="OXU31529.1"/>
    <property type="molecule type" value="Genomic_DNA"/>
</dbReference>
<evidence type="ECO:0000313" key="2">
    <source>
        <dbReference type="Proteomes" id="UP000215335"/>
    </source>
</evidence>
<feature type="non-terminal residue" evidence="1">
    <location>
        <position position="1"/>
    </location>
</feature>
<organism evidence="1 2">
    <name type="scientific">Trichomalopsis sarcophagae</name>
    <dbReference type="NCBI Taxonomy" id="543379"/>
    <lineage>
        <taxon>Eukaryota</taxon>
        <taxon>Metazoa</taxon>
        <taxon>Ecdysozoa</taxon>
        <taxon>Arthropoda</taxon>
        <taxon>Hexapoda</taxon>
        <taxon>Insecta</taxon>
        <taxon>Pterygota</taxon>
        <taxon>Neoptera</taxon>
        <taxon>Endopterygota</taxon>
        <taxon>Hymenoptera</taxon>
        <taxon>Apocrita</taxon>
        <taxon>Proctotrupomorpha</taxon>
        <taxon>Chalcidoidea</taxon>
        <taxon>Pteromalidae</taxon>
        <taxon>Pteromalinae</taxon>
        <taxon>Trichomalopsis</taxon>
    </lineage>
</organism>
<dbReference type="Proteomes" id="UP000215335">
    <property type="component" value="Unassembled WGS sequence"/>
</dbReference>
<protein>
    <submittedName>
        <fullName evidence="1">Uncharacterized protein</fullName>
    </submittedName>
</protein>
<evidence type="ECO:0000313" key="1">
    <source>
        <dbReference type="EMBL" id="OXU31529.1"/>
    </source>
</evidence>
<sequence>ERERERTFVSRKSLCVLSFGGIRSLNSDESHFFSFRSKSVWIIPMPLRGRTDGCKSRFFLRGIFCMTRPNGSNVQTQVEKTA</sequence>